<keyword evidence="1" id="KW-0732">Signal</keyword>
<gene>
    <name evidence="2" type="ORF">J4G78_16550</name>
</gene>
<organism evidence="2 3">
    <name type="scientific">Parasphingorhabdus cellanae</name>
    <dbReference type="NCBI Taxonomy" id="2806553"/>
    <lineage>
        <taxon>Bacteria</taxon>
        <taxon>Pseudomonadati</taxon>
        <taxon>Pseudomonadota</taxon>
        <taxon>Alphaproteobacteria</taxon>
        <taxon>Sphingomonadales</taxon>
        <taxon>Sphingomonadaceae</taxon>
        <taxon>Parasphingorhabdus</taxon>
    </lineage>
</organism>
<feature type="signal peptide" evidence="1">
    <location>
        <begin position="1"/>
        <end position="26"/>
    </location>
</feature>
<dbReference type="EMBL" id="CP071794">
    <property type="protein sequence ID" value="QTD55777.1"/>
    <property type="molecule type" value="Genomic_DNA"/>
</dbReference>
<evidence type="ECO:0000313" key="2">
    <source>
        <dbReference type="EMBL" id="QTD55777.1"/>
    </source>
</evidence>
<dbReference type="RefSeq" id="WP_207987601.1">
    <property type="nucleotide sequence ID" value="NZ_CP071794.1"/>
</dbReference>
<name>A0ABX7T4U6_9SPHN</name>
<evidence type="ECO:0000256" key="1">
    <source>
        <dbReference type="SAM" id="SignalP"/>
    </source>
</evidence>
<proteinExistence type="predicted"/>
<keyword evidence="3" id="KW-1185">Reference proteome</keyword>
<sequence>MMKPSLKIYAHLLGASLVLHAVPAVAQNDAMLLDDPCKLDLTAESSVDWRGLYGRGYEVFDEGQSFEAVALSVRHQGVACRFFLTAAPVSGGGVNALSGPGDPLYYDILKTTSGPSFLSADFEGSETSRIDGQFGQGQGVQGATLFVSIPANQFVRGGTYNGQAMIRLFRVDAGVQQLVAEAPLAILAPVASVLKVRSDDFPNGVRETSIDLGDLSRAARRSVDFNIMSNAEVAVTFQSANRGKLAHEAGAPGIGYSLLFRGENIDLSATAQSSRIKYMPNRMERAVPLEIVVPAPNGLPAAGQYNDALTVTFTAE</sequence>
<evidence type="ECO:0000313" key="3">
    <source>
        <dbReference type="Proteomes" id="UP000663923"/>
    </source>
</evidence>
<evidence type="ECO:0008006" key="4">
    <source>
        <dbReference type="Google" id="ProtNLM"/>
    </source>
</evidence>
<feature type="chain" id="PRO_5047191858" description="Fimbrial protein" evidence="1">
    <location>
        <begin position="27"/>
        <end position="316"/>
    </location>
</feature>
<dbReference type="Proteomes" id="UP000663923">
    <property type="component" value="Chromosome"/>
</dbReference>
<reference evidence="2 3" key="1">
    <citation type="submission" date="2021-03" db="EMBL/GenBank/DDBJ databases">
        <title>Complete genome of Parasphingorhabdus_sp.JHSY0214.</title>
        <authorList>
            <person name="Yoo J.H."/>
            <person name="Bae J.W."/>
        </authorList>
    </citation>
    <scope>NUCLEOTIDE SEQUENCE [LARGE SCALE GENOMIC DNA]</scope>
    <source>
        <strain evidence="2 3">JHSY0214</strain>
    </source>
</reference>
<accession>A0ABX7T4U6</accession>
<protein>
    <recommendedName>
        <fullName evidence="4">Fimbrial protein</fullName>
    </recommendedName>
</protein>